<proteinExistence type="inferred from homology"/>
<dbReference type="NCBIfam" id="NF002328">
    <property type="entry name" value="PRK01286.1-3"/>
    <property type="match status" value="1"/>
</dbReference>
<dbReference type="NCBIfam" id="TIGR01353">
    <property type="entry name" value="dGTP_triPase"/>
    <property type="match status" value="1"/>
</dbReference>
<dbReference type="InterPro" id="IPR026875">
    <property type="entry name" value="PHydrolase_assoc_dom"/>
</dbReference>
<dbReference type="Pfam" id="PF13286">
    <property type="entry name" value="HD_assoc"/>
    <property type="match status" value="1"/>
</dbReference>
<protein>
    <recommendedName>
        <fullName evidence="2">Deoxyguanosinetriphosphate triphosphohydrolase-like protein</fullName>
    </recommendedName>
</protein>
<dbReference type="Proteomes" id="UP000698752">
    <property type="component" value="Unassembled WGS sequence"/>
</dbReference>
<evidence type="ECO:0000259" key="4">
    <source>
        <dbReference type="PROSITE" id="PS51831"/>
    </source>
</evidence>
<feature type="compositionally biased region" description="Basic and acidic residues" evidence="3">
    <location>
        <begin position="8"/>
        <end position="33"/>
    </location>
</feature>
<feature type="region of interest" description="Disordered" evidence="3">
    <location>
        <begin position="1"/>
        <end position="33"/>
    </location>
</feature>
<dbReference type="PANTHER" id="PTHR11373:SF43">
    <property type="entry name" value="DEOXYGUANOSINETRIPHOSPHATE TRIPHOSPHOHYDROLASE-LIKE PROTEIN"/>
    <property type="match status" value="1"/>
</dbReference>
<comment type="caution">
    <text evidence="5">The sequence shown here is derived from an EMBL/GenBank/DDBJ whole genome shotgun (WGS) entry which is preliminary data.</text>
</comment>
<dbReference type="HAMAP" id="MF_01212">
    <property type="entry name" value="dGTPase_type2"/>
    <property type="match status" value="1"/>
</dbReference>
<organism evidence="5 6">
    <name type="scientific">Neoroseomonas terrae</name>
    <dbReference type="NCBI Taxonomy" id="424799"/>
    <lineage>
        <taxon>Bacteria</taxon>
        <taxon>Pseudomonadati</taxon>
        <taxon>Pseudomonadota</taxon>
        <taxon>Alphaproteobacteria</taxon>
        <taxon>Acetobacterales</taxon>
        <taxon>Acetobacteraceae</taxon>
        <taxon>Neoroseomonas</taxon>
    </lineage>
</organism>
<dbReference type="InterPro" id="IPR006261">
    <property type="entry name" value="dGTPase"/>
</dbReference>
<accession>A0ABS5EEN5</accession>
<dbReference type="EMBL" id="JAAEDI010000006">
    <property type="protein sequence ID" value="MBR0649476.1"/>
    <property type="molecule type" value="Genomic_DNA"/>
</dbReference>
<sequence>MALAPHAVRPETSRGRLHPEAGGDTRSPFQRDRDRIIHATSFRRLQYKTQVFVYHEGDHFRTRLTHSIEVAQIARSIARLLWLDEDLAEALALAHDLGHPPFGHAGEDALNSAMKPYGGFDHNAQSLKAVTQLETRYAGFDGLNLTWETLEGLAKHNGPLRRPAPYIADYDAMHPLDLGTHASAEAQVAALADDIAYNNHDLDDGLRARLFTLEEVAALPLVGEALANARAAMPDMPPERAAPEMIRRVINMMVLDVVAETRRRVALLAPTTVDDIRRAGGPVVAFSTAMAEANLALRDFLFTRMYRHWRVNRTMAKSKRVVQLLFSLLHGGPQMLPPAWRGRAGDAGSPRCALVVCDYIAGMTDRYALEEHRRMTDPDVPG</sequence>
<evidence type="ECO:0000313" key="6">
    <source>
        <dbReference type="Proteomes" id="UP000698752"/>
    </source>
</evidence>
<dbReference type="SUPFAM" id="SSF109604">
    <property type="entry name" value="HD-domain/PDEase-like"/>
    <property type="match status" value="1"/>
</dbReference>
<name>A0ABS5EEN5_9PROT</name>
<dbReference type="SMART" id="SM00471">
    <property type="entry name" value="HDc"/>
    <property type="match status" value="1"/>
</dbReference>
<gene>
    <name evidence="5" type="ORF">GXW78_07375</name>
</gene>
<dbReference type="PANTHER" id="PTHR11373">
    <property type="entry name" value="DEOXYNUCLEOSIDE TRIPHOSPHATE TRIPHOSPHOHYDROLASE"/>
    <property type="match status" value="1"/>
</dbReference>
<dbReference type="RefSeq" id="WP_211867473.1">
    <property type="nucleotide sequence ID" value="NZ_JAAEDI010000006.1"/>
</dbReference>
<dbReference type="PROSITE" id="PS51831">
    <property type="entry name" value="HD"/>
    <property type="match status" value="1"/>
</dbReference>
<evidence type="ECO:0000256" key="3">
    <source>
        <dbReference type="SAM" id="MobiDB-lite"/>
    </source>
</evidence>
<dbReference type="InterPro" id="IPR006674">
    <property type="entry name" value="HD_domain"/>
</dbReference>
<evidence type="ECO:0000313" key="5">
    <source>
        <dbReference type="EMBL" id="MBR0649476.1"/>
    </source>
</evidence>
<dbReference type="InterPro" id="IPR050135">
    <property type="entry name" value="dGTPase-like"/>
</dbReference>
<dbReference type="CDD" id="cd00077">
    <property type="entry name" value="HDc"/>
    <property type="match status" value="1"/>
</dbReference>
<dbReference type="InterPro" id="IPR003607">
    <property type="entry name" value="HD/PDEase_dom"/>
</dbReference>
<evidence type="ECO:0000256" key="1">
    <source>
        <dbReference type="ARBA" id="ARBA00022801"/>
    </source>
</evidence>
<dbReference type="NCBIfam" id="NF002326">
    <property type="entry name" value="PRK01286.1-1"/>
    <property type="match status" value="1"/>
</dbReference>
<reference evidence="6" key="1">
    <citation type="journal article" date="2021" name="Syst. Appl. Microbiol.">
        <title>Roseomonas hellenica sp. nov., isolated from roots of wild-growing Alkanna tinctoria.</title>
        <authorList>
            <person name="Rat A."/>
            <person name="Naranjo H.D."/>
            <person name="Lebbe L."/>
            <person name="Cnockaert M."/>
            <person name="Krigas N."/>
            <person name="Grigoriadou K."/>
            <person name="Maloupa E."/>
            <person name="Willems A."/>
        </authorList>
    </citation>
    <scope>NUCLEOTIDE SEQUENCE [LARGE SCALE GENOMIC DNA]</scope>
    <source>
        <strain evidence="6">LMG 31159</strain>
    </source>
</reference>
<dbReference type="Pfam" id="PF01966">
    <property type="entry name" value="HD"/>
    <property type="match status" value="1"/>
</dbReference>
<evidence type="ECO:0000256" key="2">
    <source>
        <dbReference type="HAMAP-Rule" id="MF_01212"/>
    </source>
</evidence>
<dbReference type="InterPro" id="IPR023023">
    <property type="entry name" value="dNTPase_2"/>
</dbReference>
<comment type="similarity">
    <text evidence="2">Belongs to the dGTPase family. Type 2 subfamily.</text>
</comment>
<keyword evidence="6" id="KW-1185">Reference proteome</keyword>
<feature type="domain" description="HD" evidence="4">
    <location>
        <begin position="63"/>
        <end position="198"/>
    </location>
</feature>
<dbReference type="Gene3D" id="1.10.3210.10">
    <property type="entry name" value="Hypothetical protein af1432"/>
    <property type="match status" value="1"/>
</dbReference>
<keyword evidence="1 2" id="KW-0378">Hydrolase</keyword>